<dbReference type="Proteomes" id="UP001497453">
    <property type="component" value="Chromosome 7"/>
</dbReference>
<proteinExistence type="predicted"/>
<sequence>MSISYNAANRGSEDLYHLLAAEIPWRNRQKFLASKGYMLRPRYHPGRIPSWMRPFRRPADLLDDLFCEDRRCSMMVGYHSMDATRMSDGTLVCLKTVKTDSERLRIPIFFSSKELRDDPRNHCVPILDVLPDSENEDQSILVMPFLRKYNCPEFETVYNVTDYVDQMLEGLAFFHEHGVVLGSFLSMDDNVLDASELYPSGFHPEFQDSPRDGPCYKTCPRKSRITTPVKYYWSDFMSAARIVPKDNTEYGRGEKDDVIRAPRKMVKNWNLCGITDPFKHDVFVFGITLKYGLSQQYLNLGFLRSLVKIMTNNHRRSRGTKVNERMLPDNATVALQRWRRSRAWIFPLHAIWRPWPWHSENPFETLLKEPIYLVRNTCLHMNLICQTGANVTSRLARTVRQRTKR</sequence>
<organism evidence="1 2">
    <name type="scientific">Somion occarium</name>
    <dbReference type="NCBI Taxonomy" id="3059160"/>
    <lineage>
        <taxon>Eukaryota</taxon>
        <taxon>Fungi</taxon>
        <taxon>Dikarya</taxon>
        <taxon>Basidiomycota</taxon>
        <taxon>Agaricomycotina</taxon>
        <taxon>Agaricomycetes</taxon>
        <taxon>Polyporales</taxon>
        <taxon>Cerrenaceae</taxon>
        <taxon>Somion</taxon>
    </lineage>
</organism>
<keyword evidence="2" id="KW-1185">Reference proteome</keyword>
<gene>
    <name evidence="1" type="ORF">GFSPODELE1_LOCUS9391</name>
</gene>
<evidence type="ECO:0000313" key="1">
    <source>
        <dbReference type="EMBL" id="CAL1713633.1"/>
    </source>
</evidence>
<reference evidence="2" key="1">
    <citation type="submission" date="2024-04" db="EMBL/GenBank/DDBJ databases">
        <authorList>
            <person name="Shaw F."/>
            <person name="Minotto A."/>
        </authorList>
    </citation>
    <scope>NUCLEOTIDE SEQUENCE [LARGE SCALE GENOMIC DNA]</scope>
</reference>
<dbReference type="SUPFAM" id="SSF56112">
    <property type="entry name" value="Protein kinase-like (PK-like)"/>
    <property type="match status" value="1"/>
</dbReference>
<name>A0ABP1E2M1_9APHY</name>
<evidence type="ECO:0008006" key="3">
    <source>
        <dbReference type="Google" id="ProtNLM"/>
    </source>
</evidence>
<dbReference type="EMBL" id="OZ037950">
    <property type="protein sequence ID" value="CAL1713633.1"/>
    <property type="molecule type" value="Genomic_DNA"/>
</dbReference>
<accession>A0ABP1E2M1</accession>
<dbReference type="InterPro" id="IPR011009">
    <property type="entry name" value="Kinase-like_dom_sf"/>
</dbReference>
<protein>
    <recommendedName>
        <fullName evidence="3">Protein kinase domain-containing protein</fullName>
    </recommendedName>
</protein>
<evidence type="ECO:0000313" key="2">
    <source>
        <dbReference type="Proteomes" id="UP001497453"/>
    </source>
</evidence>